<feature type="compositionally biased region" description="Basic and acidic residues" evidence="1">
    <location>
        <begin position="129"/>
        <end position="142"/>
    </location>
</feature>
<evidence type="ECO:0000313" key="3">
    <source>
        <dbReference type="Proteomes" id="UP000594262"/>
    </source>
</evidence>
<reference evidence="2" key="1">
    <citation type="submission" date="2021-01" db="UniProtKB">
        <authorList>
            <consortium name="EnsemblMetazoa"/>
        </authorList>
    </citation>
    <scope>IDENTIFICATION</scope>
</reference>
<accession>A0A7M5X8L0</accession>
<feature type="region of interest" description="Disordered" evidence="1">
    <location>
        <begin position="49"/>
        <end position="89"/>
    </location>
</feature>
<protein>
    <submittedName>
        <fullName evidence="2">Uncharacterized protein</fullName>
    </submittedName>
</protein>
<dbReference type="AlphaFoldDB" id="A0A7M5X8L0"/>
<dbReference type="EnsemblMetazoa" id="CLYHEMT019557.2">
    <property type="protein sequence ID" value="CLYHEMP019557.2"/>
    <property type="gene ID" value="CLYHEMG019557"/>
</dbReference>
<sequence length="152" mass="17077">IVKDLLNEPTESPQPPDLQESAPIPPSGQLLSPSLSPVIEWQETLVHKRSTQTNLRTQIKKNRSAQSQTDHVQPPIQTSDVGTQTREENVTSEELNTIFNTTALETMADLLGLPSLPSIVRKFYRTHEKDDQNADQNEEKFGSFHQIADSFD</sequence>
<keyword evidence="3" id="KW-1185">Reference proteome</keyword>
<dbReference type="Proteomes" id="UP000594262">
    <property type="component" value="Unplaced"/>
</dbReference>
<evidence type="ECO:0000313" key="2">
    <source>
        <dbReference type="EnsemblMetazoa" id="CLYHEMP019557.2"/>
    </source>
</evidence>
<feature type="region of interest" description="Disordered" evidence="1">
    <location>
        <begin position="1"/>
        <end position="35"/>
    </location>
</feature>
<proteinExistence type="predicted"/>
<feature type="compositionally biased region" description="Polar residues" evidence="1">
    <location>
        <begin position="64"/>
        <end position="84"/>
    </location>
</feature>
<name>A0A7M5X8L0_9CNID</name>
<feature type="region of interest" description="Disordered" evidence="1">
    <location>
        <begin position="129"/>
        <end position="152"/>
    </location>
</feature>
<organism evidence="2 3">
    <name type="scientific">Clytia hemisphaerica</name>
    <dbReference type="NCBI Taxonomy" id="252671"/>
    <lineage>
        <taxon>Eukaryota</taxon>
        <taxon>Metazoa</taxon>
        <taxon>Cnidaria</taxon>
        <taxon>Hydrozoa</taxon>
        <taxon>Hydroidolina</taxon>
        <taxon>Leptothecata</taxon>
        <taxon>Obeliida</taxon>
        <taxon>Clytiidae</taxon>
        <taxon>Clytia</taxon>
    </lineage>
</organism>
<evidence type="ECO:0000256" key="1">
    <source>
        <dbReference type="SAM" id="MobiDB-lite"/>
    </source>
</evidence>